<gene>
    <name evidence="2" type="ordered locus">Os03g0203900</name>
    <name evidence="2" type="ORF">OSNPB_030203900</name>
</gene>
<keyword evidence="3" id="KW-1185">Reference proteome</keyword>
<reference evidence="3" key="1">
    <citation type="journal article" date="2005" name="Nature">
        <title>The map-based sequence of the rice genome.</title>
        <authorList>
            <consortium name="International rice genome sequencing project (IRGSP)"/>
            <person name="Matsumoto T."/>
            <person name="Wu J."/>
            <person name="Kanamori H."/>
            <person name="Katayose Y."/>
            <person name="Fujisawa M."/>
            <person name="Namiki N."/>
            <person name="Mizuno H."/>
            <person name="Yamamoto K."/>
            <person name="Antonio B.A."/>
            <person name="Baba T."/>
            <person name="Sakata K."/>
            <person name="Nagamura Y."/>
            <person name="Aoki H."/>
            <person name="Arikawa K."/>
            <person name="Arita K."/>
            <person name="Bito T."/>
            <person name="Chiden Y."/>
            <person name="Fujitsuka N."/>
            <person name="Fukunaka R."/>
            <person name="Hamada M."/>
            <person name="Harada C."/>
            <person name="Hayashi A."/>
            <person name="Hijishita S."/>
            <person name="Honda M."/>
            <person name="Hosokawa S."/>
            <person name="Ichikawa Y."/>
            <person name="Idonuma A."/>
            <person name="Iijima M."/>
            <person name="Ikeda M."/>
            <person name="Ikeno M."/>
            <person name="Ito K."/>
            <person name="Ito S."/>
            <person name="Ito T."/>
            <person name="Ito Y."/>
            <person name="Ito Y."/>
            <person name="Iwabuchi A."/>
            <person name="Kamiya K."/>
            <person name="Karasawa W."/>
            <person name="Kurita K."/>
            <person name="Katagiri S."/>
            <person name="Kikuta A."/>
            <person name="Kobayashi H."/>
            <person name="Kobayashi N."/>
            <person name="Machita K."/>
            <person name="Maehara T."/>
            <person name="Masukawa M."/>
            <person name="Mizubayashi T."/>
            <person name="Mukai Y."/>
            <person name="Nagasaki H."/>
            <person name="Nagata Y."/>
            <person name="Naito S."/>
            <person name="Nakashima M."/>
            <person name="Nakama Y."/>
            <person name="Nakamichi Y."/>
            <person name="Nakamura M."/>
            <person name="Meguro A."/>
            <person name="Negishi M."/>
            <person name="Ohta I."/>
            <person name="Ohta T."/>
            <person name="Okamoto M."/>
            <person name="Ono N."/>
            <person name="Saji S."/>
            <person name="Sakaguchi M."/>
            <person name="Sakai K."/>
            <person name="Shibata M."/>
            <person name="Shimokawa T."/>
            <person name="Song J."/>
            <person name="Takazaki Y."/>
            <person name="Terasawa K."/>
            <person name="Tsugane M."/>
            <person name="Tsuji K."/>
            <person name="Ueda S."/>
            <person name="Waki K."/>
            <person name="Yamagata H."/>
            <person name="Yamamoto M."/>
            <person name="Yamamoto S."/>
            <person name="Yamane H."/>
            <person name="Yoshiki S."/>
            <person name="Yoshihara R."/>
            <person name="Yukawa K."/>
            <person name="Zhong H."/>
            <person name="Yano M."/>
            <person name="Yuan Q."/>
            <person name="Ouyang S."/>
            <person name="Liu J."/>
            <person name="Jones K.M."/>
            <person name="Gansberger K."/>
            <person name="Moffat K."/>
            <person name="Hill J."/>
            <person name="Bera J."/>
            <person name="Fadrosh D."/>
            <person name="Jin S."/>
            <person name="Johri S."/>
            <person name="Kim M."/>
            <person name="Overton L."/>
            <person name="Reardon M."/>
            <person name="Tsitrin T."/>
            <person name="Vuong H."/>
            <person name="Weaver B."/>
            <person name="Ciecko A."/>
            <person name="Tallon L."/>
            <person name="Jackson J."/>
            <person name="Pai G."/>
            <person name="Aken S.V."/>
            <person name="Utterback T."/>
            <person name="Reidmuller S."/>
            <person name="Feldblyum T."/>
            <person name="Hsiao J."/>
            <person name="Zismann V."/>
            <person name="Iobst S."/>
            <person name="de Vazeille A.R."/>
            <person name="Buell C.R."/>
            <person name="Ying K."/>
            <person name="Li Y."/>
            <person name="Lu T."/>
            <person name="Huang Y."/>
            <person name="Zhao Q."/>
            <person name="Feng Q."/>
            <person name="Zhang L."/>
            <person name="Zhu J."/>
            <person name="Weng Q."/>
            <person name="Mu J."/>
            <person name="Lu Y."/>
            <person name="Fan D."/>
            <person name="Liu Y."/>
            <person name="Guan J."/>
            <person name="Zhang Y."/>
            <person name="Yu S."/>
            <person name="Liu X."/>
            <person name="Zhang Y."/>
            <person name="Hong G."/>
            <person name="Han B."/>
            <person name="Choisne N."/>
            <person name="Demange N."/>
            <person name="Orjeda G."/>
            <person name="Samain S."/>
            <person name="Cattolico L."/>
            <person name="Pelletier E."/>
            <person name="Couloux A."/>
            <person name="Segurens B."/>
            <person name="Wincker P."/>
            <person name="D'Hont A."/>
            <person name="Scarpelli C."/>
            <person name="Weissenbach J."/>
            <person name="Salanoubat M."/>
            <person name="Quetier F."/>
            <person name="Yu Y."/>
            <person name="Kim H.R."/>
            <person name="Rambo T."/>
            <person name="Currie J."/>
            <person name="Collura K."/>
            <person name="Luo M."/>
            <person name="Yang T."/>
            <person name="Ammiraju J.S.S."/>
            <person name="Engler F."/>
            <person name="Soderlund C."/>
            <person name="Wing R.A."/>
            <person name="Palmer L.E."/>
            <person name="de la Bastide M."/>
            <person name="Spiegel L."/>
            <person name="Nascimento L."/>
            <person name="Zutavern T."/>
            <person name="O'Shaughnessy A."/>
            <person name="Dike S."/>
            <person name="Dedhia N."/>
            <person name="Preston R."/>
            <person name="Balija V."/>
            <person name="McCombie W.R."/>
            <person name="Chow T."/>
            <person name="Chen H."/>
            <person name="Chung M."/>
            <person name="Chen C."/>
            <person name="Shaw J."/>
            <person name="Wu H."/>
            <person name="Hsiao K."/>
            <person name="Chao Y."/>
            <person name="Chu M."/>
            <person name="Cheng C."/>
            <person name="Hour A."/>
            <person name="Lee P."/>
            <person name="Lin S."/>
            <person name="Lin Y."/>
            <person name="Liou J."/>
            <person name="Liu S."/>
            <person name="Hsing Y."/>
            <person name="Raghuvanshi S."/>
            <person name="Mohanty A."/>
            <person name="Bharti A.K."/>
            <person name="Gaur A."/>
            <person name="Gupta V."/>
            <person name="Kumar D."/>
            <person name="Ravi V."/>
            <person name="Vij S."/>
            <person name="Kapur A."/>
            <person name="Khurana P."/>
            <person name="Khurana P."/>
            <person name="Khurana J.P."/>
            <person name="Tyagi A.K."/>
            <person name="Gaikwad K."/>
            <person name="Singh A."/>
            <person name="Dalal V."/>
            <person name="Srivastava S."/>
            <person name="Dixit A."/>
            <person name="Pal A.K."/>
            <person name="Ghazi I.A."/>
            <person name="Yadav M."/>
            <person name="Pandit A."/>
            <person name="Bhargava A."/>
            <person name="Sureshbabu K."/>
            <person name="Batra K."/>
            <person name="Sharma T.R."/>
            <person name="Mohapatra T."/>
            <person name="Singh N.K."/>
            <person name="Messing J."/>
            <person name="Nelson A.B."/>
            <person name="Fuks G."/>
            <person name="Kavchok S."/>
            <person name="Keizer G."/>
            <person name="Linton E."/>
            <person name="Llaca V."/>
            <person name="Song R."/>
            <person name="Tanyolac B."/>
            <person name="Young S."/>
            <person name="Ho-Il K."/>
            <person name="Hahn J.H."/>
            <person name="Sangsakoo G."/>
            <person name="Vanavichit A."/>
            <person name="de Mattos Luiz.A.T."/>
            <person name="Zimmer P.D."/>
            <person name="Malone G."/>
            <person name="Dellagostin O."/>
            <person name="de Oliveira A.C."/>
            <person name="Bevan M."/>
            <person name="Bancroft I."/>
            <person name="Minx P."/>
            <person name="Cordum H."/>
            <person name="Wilson R."/>
            <person name="Cheng Z."/>
            <person name="Jin W."/>
            <person name="Jiang J."/>
            <person name="Leong S.A."/>
            <person name="Iwama H."/>
            <person name="Gojobori T."/>
            <person name="Itoh T."/>
            <person name="Niimura Y."/>
            <person name="Fujii Y."/>
            <person name="Habara T."/>
            <person name="Sakai H."/>
            <person name="Sato Y."/>
            <person name="Wilson G."/>
            <person name="Kumar K."/>
            <person name="McCouch S."/>
            <person name="Juretic N."/>
            <person name="Hoen D."/>
            <person name="Wright S."/>
            <person name="Bruskiewich R."/>
            <person name="Bureau T."/>
            <person name="Miyao A."/>
            <person name="Hirochika H."/>
            <person name="Nishikawa T."/>
            <person name="Kadowaki K."/>
            <person name="Sugiura M."/>
            <person name="Burr B."/>
            <person name="Sasaki T."/>
        </authorList>
    </citation>
    <scope>NUCLEOTIDE SEQUENCE [LARGE SCALE GENOMIC DNA]</scope>
    <source>
        <strain evidence="3">cv. Nipponbare</strain>
    </source>
</reference>
<dbReference type="EMBL" id="AP014959">
    <property type="protein sequence ID" value="BAS82844.1"/>
    <property type="molecule type" value="Genomic_DNA"/>
</dbReference>
<organism evidence="2 3">
    <name type="scientific">Oryza sativa subsp. japonica</name>
    <name type="common">Rice</name>
    <dbReference type="NCBI Taxonomy" id="39947"/>
    <lineage>
        <taxon>Eukaryota</taxon>
        <taxon>Viridiplantae</taxon>
        <taxon>Streptophyta</taxon>
        <taxon>Embryophyta</taxon>
        <taxon>Tracheophyta</taxon>
        <taxon>Spermatophyta</taxon>
        <taxon>Magnoliopsida</taxon>
        <taxon>Liliopsida</taxon>
        <taxon>Poales</taxon>
        <taxon>Poaceae</taxon>
        <taxon>BOP clade</taxon>
        <taxon>Oryzoideae</taxon>
        <taxon>Oryzeae</taxon>
        <taxon>Oryzinae</taxon>
        <taxon>Oryza</taxon>
        <taxon>Oryza sativa</taxon>
    </lineage>
</organism>
<dbReference type="AlphaFoldDB" id="A0A0P0VUH2"/>
<feature type="compositionally biased region" description="Gly residues" evidence="1">
    <location>
        <begin position="60"/>
        <end position="78"/>
    </location>
</feature>
<evidence type="ECO:0000313" key="3">
    <source>
        <dbReference type="Proteomes" id="UP000059680"/>
    </source>
</evidence>
<name>A0A0P0VUH2_ORYSJ</name>
<accession>A0A0P0VUH2</accession>
<evidence type="ECO:0000313" key="2">
    <source>
        <dbReference type="EMBL" id="BAS82844.1"/>
    </source>
</evidence>
<protein>
    <submittedName>
        <fullName evidence="2">Os03g0203900 protein</fullName>
    </submittedName>
</protein>
<proteinExistence type="predicted"/>
<feature type="region of interest" description="Disordered" evidence="1">
    <location>
        <begin position="47"/>
        <end position="78"/>
    </location>
</feature>
<sequence>MRRLSSKRPPSATPSRVAVTVVGMATTRQRLGTRMAHWRSERLGDRNGALEIGGRDGTVEIGGKGDTTEVGGKGRATR</sequence>
<evidence type="ECO:0000256" key="1">
    <source>
        <dbReference type="SAM" id="MobiDB-lite"/>
    </source>
</evidence>
<dbReference type="InParanoid" id="A0A0P0VUH2"/>
<dbReference type="PaxDb" id="39947-A0A0P0VUH2"/>
<dbReference type="Proteomes" id="UP000059680">
    <property type="component" value="Chromosome 3"/>
</dbReference>
<reference evidence="2 3" key="2">
    <citation type="journal article" date="2013" name="Plant Cell Physiol.">
        <title>Rice Annotation Project Database (RAP-DB): an integrative and interactive database for rice genomics.</title>
        <authorList>
            <person name="Sakai H."/>
            <person name="Lee S.S."/>
            <person name="Tanaka T."/>
            <person name="Numa H."/>
            <person name="Kim J."/>
            <person name="Kawahara Y."/>
            <person name="Wakimoto H."/>
            <person name="Yang C.C."/>
            <person name="Iwamoto M."/>
            <person name="Abe T."/>
            <person name="Yamada Y."/>
            <person name="Muto A."/>
            <person name="Inokuchi H."/>
            <person name="Ikemura T."/>
            <person name="Matsumoto T."/>
            <person name="Sasaki T."/>
            <person name="Itoh T."/>
        </authorList>
    </citation>
    <scope>NUCLEOTIDE SEQUENCE [LARGE SCALE GENOMIC DNA]</scope>
    <source>
        <strain evidence="3">cv. Nipponbare</strain>
    </source>
</reference>
<reference evidence="2 3" key="3">
    <citation type="journal article" date="2013" name="Rice">
        <title>Improvement of the Oryza sativa Nipponbare reference genome using next generation sequence and optical map data.</title>
        <authorList>
            <person name="Kawahara Y."/>
            <person name="de la Bastide M."/>
            <person name="Hamilton J.P."/>
            <person name="Kanamori H."/>
            <person name="McCombie W.R."/>
            <person name="Ouyang S."/>
            <person name="Schwartz D.C."/>
            <person name="Tanaka T."/>
            <person name="Wu J."/>
            <person name="Zhou S."/>
            <person name="Childs K.L."/>
            <person name="Davidson R.M."/>
            <person name="Lin H."/>
            <person name="Quesada-Ocampo L."/>
            <person name="Vaillancourt B."/>
            <person name="Sakai H."/>
            <person name="Lee S.S."/>
            <person name="Kim J."/>
            <person name="Numa H."/>
            <person name="Itoh T."/>
            <person name="Buell C.R."/>
            <person name="Matsumoto T."/>
        </authorList>
    </citation>
    <scope>NUCLEOTIDE SEQUENCE [LARGE SCALE GENOMIC DNA]</scope>
    <source>
        <strain evidence="3">cv. Nipponbare</strain>
    </source>
</reference>